<dbReference type="RefSeq" id="WP_184827517.1">
    <property type="nucleotide sequence ID" value="NZ_JACHMM010000001.1"/>
</dbReference>
<protein>
    <submittedName>
        <fullName evidence="2">Uncharacterized protein</fullName>
    </submittedName>
</protein>
<accession>A0A7W9LP59</accession>
<feature type="transmembrane region" description="Helical" evidence="1">
    <location>
        <begin position="7"/>
        <end position="25"/>
    </location>
</feature>
<organism evidence="2 3">
    <name type="scientific">Jiangella mangrovi</name>
    <dbReference type="NCBI Taxonomy" id="1524084"/>
    <lineage>
        <taxon>Bacteria</taxon>
        <taxon>Bacillati</taxon>
        <taxon>Actinomycetota</taxon>
        <taxon>Actinomycetes</taxon>
        <taxon>Jiangellales</taxon>
        <taxon>Jiangellaceae</taxon>
        <taxon>Jiangella</taxon>
    </lineage>
</organism>
<keyword evidence="3" id="KW-1185">Reference proteome</keyword>
<evidence type="ECO:0000313" key="2">
    <source>
        <dbReference type="EMBL" id="MBB5791053.1"/>
    </source>
</evidence>
<keyword evidence="1" id="KW-0812">Transmembrane</keyword>
<evidence type="ECO:0000313" key="3">
    <source>
        <dbReference type="Proteomes" id="UP000542813"/>
    </source>
</evidence>
<dbReference type="AlphaFoldDB" id="A0A7W9LP59"/>
<feature type="transmembrane region" description="Helical" evidence="1">
    <location>
        <begin position="31"/>
        <end position="51"/>
    </location>
</feature>
<dbReference type="Proteomes" id="UP000542813">
    <property type="component" value="Unassembled WGS sequence"/>
</dbReference>
<dbReference type="EMBL" id="JACHMM010000001">
    <property type="protein sequence ID" value="MBB5791053.1"/>
    <property type="molecule type" value="Genomic_DNA"/>
</dbReference>
<keyword evidence="1" id="KW-1133">Transmembrane helix</keyword>
<reference evidence="2 3" key="1">
    <citation type="submission" date="2020-08" db="EMBL/GenBank/DDBJ databases">
        <title>Sequencing the genomes of 1000 actinobacteria strains.</title>
        <authorList>
            <person name="Klenk H.-P."/>
        </authorList>
    </citation>
    <scope>NUCLEOTIDE SEQUENCE [LARGE SCALE GENOMIC DNA]</scope>
    <source>
        <strain evidence="2 3">DSM 102122</strain>
    </source>
</reference>
<name>A0A7W9LP59_9ACTN</name>
<sequence length="78" mass="8542">MSGLGKWSLGIGTGLLAVAVLFRAMDMIPVTVIVGIVGLIAIGMAGYDALYEWLGRVQRRRGAAKARRDREREIREGR</sequence>
<evidence type="ECO:0000256" key="1">
    <source>
        <dbReference type="SAM" id="Phobius"/>
    </source>
</evidence>
<gene>
    <name evidence="2" type="ORF">HD601_005628</name>
</gene>
<keyword evidence="1" id="KW-0472">Membrane</keyword>
<comment type="caution">
    <text evidence="2">The sequence shown here is derived from an EMBL/GenBank/DDBJ whole genome shotgun (WGS) entry which is preliminary data.</text>
</comment>
<proteinExistence type="predicted"/>